<gene>
    <name evidence="5" type="ORF">HAP95_13590</name>
</gene>
<evidence type="ECO:0000256" key="3">
    <source>
        <dbReference type="ARBA" id="ARBA00023125"/>
    </source>
</evidence>
<dbReference type="SUPFAM" id="SSF47729">
    <property type="entry name" value="IHF-like DNA-binding proteins"/>
    <property type="match status" value="1"/>
</dbReference>
<dbReference type="InterPro" id="IPR000119">
    <property type="entry name" value="Hist_DNA-bd"/>
</dbReference>
<keyword evidence="3" id="KW-0238">DNA-binding</keyword>
<comment type="similarity">
    <text evidence="1 4">Belongs to the bacterial histone-like protein family.</text>
</comment>
<evidence type="ECO:0000313" key="6">
    <source>
        <dbReference type="Proteomes" id="UP000755654"/>
    </source>
</evidence>
<dbReference type="Proteomes" id="UP000755654">
    <property type="component" value="Unassembled WGS sequence"/>
</dbReference>
<dbReference type="Pfam" id="PF00216">
    <property type="entry name" value="Bac_DNA_binding"/>
    <property type="match status" value="1"/>
</dbReference>
<comment type="caution">
    <text evidence="5">The sequence shown here is derived from an EMBL/GenBank/DDBJ whole genome shotgun (WGS) entry which is preliminary data.</text>
</comment>
<evidence type="ECO:0000256" key="1">
    <source>
        <dbReference type="ARBA" id="ARBA00010529"/>
    </source>
</evidence>
<organism evidence="5 6">
    <name type="scientific">Acidithiobacillus sulfurivorans</name>
    <dbReference type="NCBI Taxonomy" id="1958756"/>
    <lineage>
        <taxon>Bacteria</taxon>
        <taxon>Pseudomonadati</taxon>
        <taxon>Pseudomonadota</taxon>
        <taxon>Acidithiobacillia</taxon>
        <taxon>Acidithiobacillales</taxon>
        <taxon>Acidithiobacillaceae</taxon>
        <taxon>Acidithiobacillus</taxon>
    </lineage>
</organism>
<dbReference type="PRINTS" id="PR01727">
    <property type="entry name" value="DNABINDINGHU"/>
</dbReference>
<dbReference type="EMBL" id="JAAOMP010000151">
    <property type="protein sequence ID" value="MBU2761166.1"/>
    <property type="molecule type" value="Genomic_DNA"/>
</dbReference>
<evidence type="ECO:0000313" key="5">
    <source>
        <dbReference type="EMBL" id="MBU2761166.1"/>
    </source>
</evidence>
<name>A0ABS6A1T7_9PROT</name>
<keyword evidence="2" id="KW-0226">DNA condensation</keyword>
<dbReference type="RefSeq" id="WP_215884692.1">
    <property type="nucleotide sequence ID" value="NZ_JAAOMP010000151.1"/>
</dbReference>
<dbReference type="SMART" id="SM00411">
    <property type="entry name" value="BHL"/>
    <property type="match status" value="1"/>
</dbReference>
<proteinExistence type="inferred from homology"/>
<dbReference type="PANTHER" id="PTHR33175:SF3">
    <property type="entry name" value="DNA-BINDING PROTEIN HU-BETA"/>
    <property type="match status" value="1"/>
</dbReference>
<accession>A0ABS6A1T7</accession>
<dbReference type="CDD" id="cd13836">
    <property type="entry name" value="IHF_B"/>
    <property type="match status" value="1"/>
</dbReference>
<dbReference type="Gene3D" id="4.10.520.10">
    <property type="entry name" value="IHF-like DNA-binding proteins"/>
    <property type="match status" value="1"/>
</dbReference>
<evidence type="ECO:0000256" key="2">
    <source>
        <dbReference type="ARBA" id="ARBA00023067"/>
    </source>
</evidence>
<dbReference type="InterPro" id="IPR010992">
    <property type="entry name" value="IHF-like_DNA-bd_dom_sf"/>
</dbReference>
<dbReference type="PANTHER" id="PTHR33175">
    <property type="entry name" value="DNA-BINDING PROTEIN HU"/>
    <property type="match status" value="1"/>
</dbReference>
<reference evidence="5 6" key="1">
    <citation type="journal article" date="2021" name="ISME J.">
        <title>Genomic evolution of the class Acidithiobacillia: deep-branching Proteobacteria living in extreme acidic conditions.</title>
        <authorList>
            <person name="Moya-Beltran A."/>
            <person name="Beard S."/>
            <person name="Rojas-Villalobos C."/>
            <person name="Issotta F."/>
            <person name="Gallardo Y."/>
            <person name="Ulloa R."/>
            <person name="Giaveno A."/>
            <person name="Degli Esposti M."/>
            <person name="Johnson D.B."/>
            <person name="Quatrini R."/>
        </authorList>
    </citation>
    <scope>NUCLEOTIDE SEQUENCE [LARGE SCALE GENOMIC DNA]</scope>
    <source>
        <strain evidence="5 6">RW2</strain>
    </source>
</reference>
<protein>
    <submittedName>
        <fullName evidence="5">Integration host factor subunit beta</fullName>
    </submittedName>
</protein>
<sequence length="101" mass="10796">MSKGSSEVVSVSNLVDHLVEGGFATTKKGAAAVISTLFERITQEVESGKKVRIHGFGTFRMKHKPAHAARNPGTGEEVHVPAKDVLVFKAAKHNSESNDAE</sequence>
<evidence type="ECO:0000256" key="4">
    <source>
        <dbReference type="RuleBase" id="RU003939"/>
    </source>
</evidence>
<keyword evidence="6" id="KW-1185">Reference proteome</keyword>